<comment type="similarity">
    <text evidence="1 3">Belongs to the DapA family.</text>
</comment>
<dbReference type="PIRSF" id="PIRSF001365">
    <property type="entry name" value="DHDPS"/>
    <property type="match status" value="1"/>
</dbReference>
<evidence type="ECO:0000256" key="1">
    <source>
        <dbReference type="ARBA" id="ARBA00007592"/>
    </source>
</evidence>
<dbReference type="CDD" id="cd00408">
    <property type="entry name" value="DHDPS-like"/>
    <property type="match status" value="1"/>
</dbReference>
<proteinExistence type="inferred from homology"/>
<dbReference type="Pfam" id="PF00701">
    <property type="entry name" value="DHDPS"/>
    <property type="match status" value="1"/>
</dbReference>
<accession>A0ABY3MYH6</accession>
<dbReference type="SMART" id="SM01130">
    <property type="entry name" value="DHDPS"/>
    <property type="match status" value="1"/>
</dbReference>
<name>A0ABY3MYH6_9GAMM</name>
<organism evidence="4 5">
    <name type="scientific">Colwellia echini</name>
    <dbReference type="NCBI Taxonomy" id="1982103"/>
    <lineage>
        <taxon>Bacteria</taxon>
        <taxon>Pseudomonadati</taxon>
        <taxon>Pseudomonadota</taxon>
        <taxon>Gammaproteobacteria</taxon>
        <taxon>Alteromonadales</taxon>
        <taxon>Colwelliaceae</taxon>
        <taxon>Colwellia</taxon>
    </lineage>
</organism>
<dbReference type="PANTHER" id="PTHR12128:SF66">
    <property type="entry name" value="4-HYDROXY-2-OXOGLUTARATE ALDOLASE, MITOCHONDRIAL"/>
    <property type="match status" value="1"/>
</dbReference>
<dbReference type="Gene3D" id="3.20.20.70">
    <property type="entry name" value="Aldolase class I"/>
    <property type="match status" value="1"/>
</dbReference>
<reference evidence="4 5" key="1">
    <citation type="submission" date="2019-08" db="EMBL/GenBank/DDBJ databases">
        <title>Microbe sample from Colwellia echini.</title>
        <authorList>
            <person name="Christiansen L."/>
            <person name="Pathiraja D."/>
            <person name="Schultz-Johansen M."/>
            <person name="Choi I.-G."/>
            <person name="Stougaard P."/>
        </authorList>
    </citation>
    <scope>NUCLEOTIDE SEQUENCE [LARGE SCALE GENOMIC DNA]</scope>
    <source>
        <strain evidence="4 5">A3</strain>
    </source>
</reference>
<dbReference type="SUPFAM" id="SSF51569">
    <property type="entry name" value="Aldolase"/>
    <property type="match status" value="1"/>
</dbReference>
<evidence type="ECO:0000313" key="4">
    <source>
        <dbReference type="EMBL" id="TYK66257.1"/>
    </source>
</evidence>
<evidence type="ECO:0000256" key="2">
    <source>
        <dbReference type="ARBA" id="ARBA00023239"/>
    </source>
</evidence>
<dbReference type="Proteomes" id="UP000815846">
    <property type="component" value="Unassembled WGS sequence"/>
</dbReference>
<protein>
    <submittedName>
        <fullName evidence="4">Dihydrodipicolinate synthase family protein</fullName>
    </submittedName>
</protein>
<dbReference type="InterPro" id="IPR013785">
    <property type="entry name" value="Aldolase_TIM"/>
</dbReference>
<sequence length="304" mass="33509">MNNSDNTLTGTFPVVPTPFHPNKEIDYVSFENVINYILGCKVDGIVFPGLASEYAQLSKEERLKTTEIVGNLAKGKVPFVVGASALTPEEAIEYSVAGAKSGATCAMVMAPLKYANDESAMINFYKTLSEQAQIPIMLQNAPPPMGAGLPIEQVIRITEQVPQIHYIKEETMPCGQRIEQLLKHAPAHLKGVFGGAGGRYIIDELERNALGTLPACELTEMHKALVDAHKNNDIDTAFDAYTKMLPILNMQAVYRCSLTKQVLFQRNIIASTTVRVPGPVMDSKNIEELNKLWQLVENYMPKIN</sequence>
<dbReference type="EMBL" id="PJAI02000005">
    <property type="protein sequence ID" value="TYK66257.1"/>
    <property type="molecule type" value="Genomic_DNA"/>
</dbReference>
<evidence type="ECO:0000313" key="5">
    <source>
        <dbReference type="Proteomes" id="UP000815846"/>
    </source>
</evidence>
<evidence type="ECO:0000256" key="3">
    <source>
        <dbReference type="PIRNR" id="PIRNR001365"/>
    </source>
</evidence>
<keyword evidence="5" id="KW-1185">Reference proteome</keyword>
<keyword evidence="2 3" id="KW-0456">Lyase</keyword>
<gene>
    <name evidence="4" type="ORF">CWS31_006585</name>
</gene>
<dbReference type="RefSeq" id="WP_148747714.1">
    <property type="nucleotide sequence ID" value="NZ_PJAI02000005.1"/>
</dbReference>
<comment type="caution">
    <text evidence="4">The sequence shown here is derived from an EMBL/GenBank/DDBJ whole genome shotgun (WGS) entry which is preliminary data.</text>
</comment>
<dbReference type="PRINTS" id="PR00146">
    <property type="entry name" value="DHPICSNTHASE"/>
</dbReference>
<dbReference type="InterPro" id="IPR002220">
    <property type="entry name" value="DapA-like"/>
</dbReference>
<dbReference type="PANTHER" id="PTHR12128">
    <property type="entry name" value="DIHYDRODIPICOLINATE SYNTHASE"/>
    <property type="match status" value="1"/>
</dbReference>